<protein>
    <recommendedName>
        <fullName evidence="17">peptidoglycan glycosyltransferase</fullName>
        <ecNumber evidence="17">2.4.99.28</ecNumber>
    </recommendedName>
</protein>
<evidence type="ECO:0000256" key="15">
    <source>
        <dbReference type="ARBA" id="ARBA00023268"/>
    </source>
</evidence>
<dbReference type="InterPro" id="IPR001460">
    <property type="entry name" value="PCN-bd_Tpept"/>
</dbReference>
<dbReference type="NCBIfam" id="TIGR02074">
    <property type="entry name" value="PBP_1a_fam"/>
    <property type="match status" value="1"/>
</dbReference>
<dbReference type="FunFam" id="1.10.3810.10:FF:000003">
    <property type="entry name" value="Penicillin-binding protein 1a"/>
    <property type="match status" value="1"/>
</dbReference>
<keyword evidence="11" id="KW-0133">Cell shape</keyword>
<dbReference type="GO" id="GO:0030288">
    <property type="term" value="C:outer membrane-bounded periplasmic space"/>
    <property type="evidence" value="ECO:0007669"/>
    <property type="project" value="TreeGrafter"/>
</dbReference>
<comment type="similarity">
    <text evidence="4">In the N-terminal section; belongs to the glycosyltransferase 51 family.</text>
</comment>
<keyword evidence="5" id="KW-0121">Carboxypeptidase</keyword>
<comment type="pathway">
    <text evidence="19">Glycan biosynthesis.</text>
</comment>
<dbReference type="GO" id="GO:0071555">
    <property type="term" value="P:cell wall organization"/>
    <property type="evidence" value="ECO:0007669"/>
    <property type="project" value="UniProtKB-KW"/>
</dbReference>
<gene>
    <name evidence="24" type="ORF">FZC37_00480</name>
</gene>
<keyword evidence="14 21" id="KW-0472">Membrane</keyword>
<evidence type="ECO:0000256" key="5">
    <source>
        <dbReference type="ARBA" id="ARBA00022645"/>
    </source>
</evidence>
<evidence type="ECO:0000256" key="9">
    <source>
        <dbReference type="ARBA" id="ARBA00022692"/>
    </source>
</evidence>
<dbReference type="InterPro" id="IPR012338">
    <property type="entry name" value="Beta-lactam/transpept-like"/>
</dbReference>
<dbReference type="GO" id="GO:0016020">
    <property type="term" value="C:membrane"/>
    <property type="evidence" value="ECO:0007669"/>
    <property type="project" value="UniProtKB-SubCell"/>
</dbReference>
<evidence type="ECO:0000256" key="8">
    <source>
        <dbReference type="ARBA" id="ARBA00022679"/>
    </source>
</evidence>
<evidence type="ECO:0000259" key="23">
    <source>
        <dbReference type="Pfam" id="PF00912"/>
    </source>
</evidence>
<evidence type="ECO:0000256" key="16">
    <source>
        <dbReference type="ARBA" id="ARBA00023316"/>
    </source>
</evidence>
<feature type="domain" description="Penicillin-binding protein transpeptidase" evidence="22">
    <location>
        <begin position="415"/>
        <end position="705"/>
    </location>
</feature>
<evidence type="ECO:0000259" key="22">
    <source>
        <dbReference type="Pfam" id="PF00905"/>
    </source>
</evidence>
<dbReference type="SUPFAM" id="SSF53955">
    <property type="entry name" value="Lysozyme-like"/>
    <property type="match status" value="1"/>
</dbReference>
<dbReference type="OrthoDB" id="9766909at2"/>
<evidence type="ECO:0000256" key="11">
    <source>
        <dbReference type="ARBA" id="ARBA00022960"/>
    </source>
</evidence>
<dbReference type="InterPro" id="IPR001264">
    <property type="entry name" value="Glyco_trans_51"/>
</dbReference>
<keyword evidence="13 21" id="KW-1133">Transmembrane helix</keyword>
<dbReference type="SUPFAM" id="SSF56601">
    <property type="entry name" value="beta-lactamase/transpeptidase-like"/>
    <property type="match status" value="1"/>
</dbReference>
<dbReference type="Gene3D" id="3.40.710.10">
    <property type="entry name" value="DD-peptidase/beta-lactamase superfamily"/>
    <property type="match status" value="2"/>
</dbReference>
<feature type="compositionally biased region" description="Basic and acidic residues" evidence="20">
    <location>
        <begin position="788"/>
        <end position="800"/>
    </location>
</feature>
<evidence type="ECO:0000256" key="17">
    <source>
        <dbReference type="ARBA" id="ARBA00044770"/>
    </source>
</evidence>
<evidence type="ECO:0000256" key="14">
    <source>
        <dbReference type="ARBA" id="ARBA00023136"/>
    </source>
</evidence>
<dbReference type="GO" id="GO:0009252">
    <property type="term" value="P:peptidoglycan biosynthetic process"/>
    <property type="evidence" value="ECO:0007669"/>
    <property type="project" value="UniProtKB-UniPathway"/>
</dbReference>
<accession>A0A5C0UI33</accession>
<feature type="domain" description="Glycosyl transferase family 51" evidence="23">
    <location>
        <begin position="58"/>
        <end position="234"/>
    </location>
</feature>
<comment type="similarity">
    <text evidence="3">In the C-terminal section; belongs to the transpeptidase family.</text>
</comment>
<evidence type="ECO:0000256" key="6">
    <source>
        <dbReference type="ARBA" id="ARBA00022670"/>
    </source>
</evidence>
<feature type="transmembrane region" description="Helical" evidence="21">
    <location>
        <begin position="12"/>
        <end position="31"/>
    </location>
</feature>
<evidence type="ECO:0000256" key="12">
    <source>
        <dbReference type="ARBA" id="ARBA00022984"/>
    </source>
</evidence>
<evidence type="ECO:0000256" key="10">
    <source>
        <dbReference type="ARBA" id="ARBA00022801"/>
    </source>
</evidence>
<evidence type="ECO:0000256" key="13">
    <source>
        <dbReference type="ARBA" id="ARBA00022989"/>
    </source>
</evidence>
<keyword evidence="9 21" id="KW-0812">Transmembrane</keyword>
<comment type="catalytic activity">
    <reaction evidence="18">
        <text>[GlcNAc-(1-&gt;4)-Mur2Ac(oyl-L-Ala-gamma-D-Glu-L-Lys-D-Ala-D-Ala)](n)-di-trans,octa-cis-undecaprenyl diphosphate + beta-D-GlcNAc-(1-&gt;4)-Mur2Ac(oyl-L-Ala-gamma-D-Glu-L-Lys-D-Ala-D-Ala)-di-trans,octa-cis-undecaprenyl diphosphate = [GlcNAc-(1-&gt;4)-Mur2Ac(oyl-L-Ala-gamma-D-Glu-L-Lys-D-Ala-D-Ala)](n+1)-di-trans,octa-cis-undecaprenyl diphosphate + di-trans,octa-cis-undecaprenyl diphosphate + H(+)</text>
        <dbReference type="Rhea" id="RHEA:23708"/>
        <dbReference type="Rhea" id="RHEA-COMP:9602"/>
        <dbReference type="Rhea" id="RHEA-COMP:9603"/>
        <dbReference type="ChEBI" id="CHEBI:15378"/>
        <dbReference type="ChEBI" id="CHEBI:58405"/>
        <dbReference type="ChEBI" id="CHEBI:60033"/>
        <dbReference type="ChEBI" id="CHEBI:78435"/>
        <dbReference type="EC" id="2.4.99.28"/>
    </reaction>
</comment>
<dbReference type="GO" id="GO:0008955">
    <property type="term" value="F:peptidoglycan glycosyltransferase activity"/>
    <property type="evidence" value="ECO:0007669"/>
    <property type="project" value="UniProtKB-EC"/>
</dbReference>
<dbReference type="GO" id="GO:0004180">
    <property type="term" value="F:carboxypeptidase activity"/>
    <property type="evidence" value="ECO:0007669"/>
    <property type="project" value="UniProtKB-KW"/>
</dbReference>
<dbReference type="Pfam" id="PF00905">
    <property type="entry name" value="Transpeptidase"/>
    <property type="match status" value="1"/>
</dbReference>
<dbReference type="EC" id="2.4.99.28" evidence="17"/>
<evidence type="ECO:0000256" key="2">
    <source>
        <dbReference type="ARBA" id="ARBA00004752"/>
    </source>
</evidence>
<proteinExistence type="inferred from homology"/>
<evidence type="ECO:0000256" key="4">
    <source>
        <dbReference type="ARBA" id="ARBA00007739"/>
    </source>
</evidence>
<comment type="subcellular location">
    <subcellularLocation>
        <location evidence="1">Membrane</location>
    </subcellularLocation>
</comment>
<keyword evidence="10" id="KW-0378">Hydrolase</keyword>
<keyword evidence="25" id="KW-1185">Reference proteome</keyword>
<evidence type="ECO:0000256" key="3">
    <source>
        <dbReference type="ARBA" id="ARBA00007090"/>
    </source>
</evidence>
<dbReference type="PANTHER" id="PTHR32282:SF27">
    <property type="entry name" value="PENICILLIN-BINDING PROTEIN 1A"/>
    <property type="match status" value="1"/>
</dbReference>
<dbReference type="InterPro" id="IPR036950">
    <property type="entry name" value="PBP_transglycosylase"/>
</dbReference>
<evidence type="ECO:0000256" key="19">
    <source>
        <dbReference type="ARBA" id="ARBA00060592"/>
    </source>
</evidence>
<keyword evidence="7" id="KW-0328">Glycosyltransferase</keyword>
<keyword evidence="15" id="KW-0511">Multifunctional enzyme</keyword>
<keyword evidence="16" id="KW-0961">Cell wall biogenesis/degradation</keyword>
<keyword evidence="8" id="KW-0808">Transferase</keyword>
<evidence type="ECO:0000256" key="7">
    <source>
        <dbReference type="ARBA" id="ARBA00022676"/>
    </source>
</evidence>
<dbReference type="KEGG" id="snay:FZC37_00480"/>
<dbReference type="GO" id="GO:0006508">
    <property type="term" value="P:proteolysis"/>
    <property type="evidence" value="ECO:0007669"/>
    <property type="project" value="UniProtKB-KW"/>
</dbReference>
<evidence type="ECO:0000313" key="24">
    <source>
        <dbReference type="EMBL" id="QEK39419.1"/>
    </source>
</evidence>
<organism evidence="24 25">
    <name type="scientific">Candidatus Sneabacter namystus</name>
    <dbReference type="NCBI Taxonomy" id="2601646"/>
    <lineage>
        <taxon>Bacteria</taxon>
        <taxon>Pseudomonadati</taxon>
        <taxon>Pseudomonadota</taxon>
        <taxon>Alphaproteobacteria</taxon>
        <taxon>Rickettsiales</taxon>
        <taxon>Rickettsiaceae</taxon>
        <taxon>Rickettsieae</taxon>
        <taxon>Candidatus Sneabacter</taxon>
    </lineage>
</organism>
<dbReference type="RefSeq" id="WP_148951780.1">
    <property type="nucleotide sequence ID" value="NZ_CP043312.1"/>
</dbReference>
<name>A0A5C0UI33_9RICK</name>
<keyword evidence="6" id="KW-0645">Protease</keyword>
<comment type="pathway">
    <text evidence="2">Cell wall biogenesis; peptidoglycan biosynthesis.</text>
</comment>
<feature type="compositionally biased region" description="Acidic residues" evidence="20">
    <location>
        <begin position="801"/>
        <end position="825"/>
    </location>
</feature>
<dbReference type="Pfam" id="PF00912">
    <property type="entry name" value="Transgly"/>
    <property type="match status" value="1"/>
</dbReference>
<keyword evidence="12" id="KW-0573">Peptidoglycan synthesis</keyword>
<dbReference type="EMBL" id="CP043312">
    <property type="protein sequence ID" value="QEK39419.1"/>
    <property type="molecule type" value="Genomic_DNA"/>
</dbReference>
<reference evidence="24 25" key="1">
    <citation type="submission" date="2019-08" db="EMBL/GenBank/DDBJ databases">
        <title>Highly reduced genomes of protist endosymbionts show evolutionary convergence.</title>
        <authorList>
            <person name="George E."/>
            <person name="Husnik F."/>
            <person name="Tashyreva D."/>
            <person name="Prokopchuk G."/>
            <person name="Horak A."/>
            <person name="Kwong W.K."/>
            <person name="Lukes J."/>
            <person name="Keeling P.J."/>
        </authorList>
    </citation>
    <scope>NUCLEOTIDE SEQUENCE [LARGE SCALE GENOMIC DNA]</scope>
    <source>
        <strain evidence="24">1621</strain>
    </source>
</reference>
<dbReference type="Proteomes" id="UP000323844">
    <property type="component" value="Chromosome"/>
</dbReference>
<dbReference type="InterPro" id="IPR050396">
    <property type="entry name" value="Glycosyltr_51/Transpeptidase"/>
</dbReference>
<evidence type="ECO:0000256" key="20">
    <source>
        <dbReference type="SAM" id="MobiDB-lite"/>
    </source>
</evidence>
<evidence type="ECO:0000256" key="18">
    <source>
        <dbReference type="ARBA" id="ARBA00049902"/>
    </source>
</evidence>
<evidence type="ECO:0000256" key="21">
    <source>
        <dbReference type="SAM" id="Phobius"/>
    </source>
</evidence>
<dbReference type="UniPathway" id="UPA00219"/>
<evidence type="ECO:0000313" key="25">
    <source>
        <dbReference type="Proteomes" id="UP000323844"/>
    </source>
</evidence>
<evidence type="ECO:0000256" key="1">
    <source>
        <dbReference type="ARBA" id="ARBA00004370"/>
    </source>
</evidence>
<sequence>MQMRFKFFSRAVITLFISCVLSVVLVLWHYARCLPDYQQLKEYQPAQTTRIYSSDLRLIEEYGAQKRVFVSVEAIPTRVKEAFIAAEDKNFFQHSGVDFKSTIMAALGAVPRLYVKKIVKGGSTITQQVVKNVLLSSDRTAERKIKEIILALLISQKLSKEQILELYLNHVYFGLGVYGIASAAQHYFDRDVKDLSLSEAAFLAGVLKYPSSCDPNKYYRRAKMRRDYVLDRMHEDGCISCEERQYTKSQDIITRKRDRSGFVMAPYYAEKVREWAIRKFGQDTFYKGGLTIVTSMDSDYQSLAHDSLIQGLRRHDISQGFRGSIGKIDVTNWKDNIKRFENTGSLLTAKIAVILGLEKDIYRVGLVDGSTGRMIDTGPFANHVRSKILKEGEIVVVHAVENDNYTLSQVPELNGAILAMHPISGKILAMVGGYDYEFSKFDRASQARRQIGSLVKTFVYMTALENNIEPNTTFVDEPIVVKCGENQPYWVPRNYERDFRGKMTMRYAFEKSRNTVTVKIADQVGINSIVEMMQRLGIDVHGPQYISLVLGAVEGTLEQVVQGYSRIVNGGAYVDSTFVEYVQDSKGNTIYANGKELMDVDSNCSLLEFLTQKARVQVLDPASAYQMTSLLIGSAKRGTARNFGRCFRQVVGGKTGTTSNNNDTWFVGFSPDIVVGSYVGYDIPRSLGDKAVGASVAMPIVSNFMQKVLKDKQGIQFKIPSNIMLRKVNILTGEVDNASEAIVEAMKIAHNDNKRLGDNGKSNVINIEAIEENALQDITDKQAQPLTKNKEGRDSNNQEKEAEESEDLSEEELEELESLDEESGN</sequence>
<dbReference type="GO" id="GO:0008360">
    <property type="term" value="P:regulation of cell shape"/>
    <property type="evidence" value="ECO:0007669"/>
    <property type="project" value="UniProtKB-KW"/>
</dbReference>
<dbReference type="GO" id="GO:0008658">
    <property type="term" value="F:penicillin binding"/>
    <property type="evidence" value="ECO:0007669"/>
    <property type="project" value="InterPro"/>
</dbReference>
<feature type="region of interest" description="Disordered" evidence="20">
    <location>
        <begin position="776"/>
        <end position="825"/>
    </location>
</feature>
<dbReference type="PANTHER" id="PTHR32282">
    <property type="entry name" value="BINDING PROTEIN TRANSPEPTIDASE, PUTATIVE-RELATED"/>
    <property type="match status" value="1"/>
</dbReference>
<dbReference type="AlphaFoldDB" id="A0A5C0UI33"/>
<dbReference type="Gene3D" id="1.10.3810.10">
    <property type="entry name" value="Biosynthetic peptidoglycan transglycosylase-like"/>
    <property type="match status" value="1"/>
</dbReference>
<dbReference type="InterPro" id="IPR023346">
    <property type="entry name" value="Lysozyme-like_dom_sf"/>
</dbReference>